<dbReference type="InterPro" id="IPR036691">
    <property type="entry name" value="Endo/exonu/phosph_ase_sf"/>
</dbReference>
<evidence type="ECO:0000256" key="1">
    <source>
        <dbReference type="SAM" id="MobiDB-lite"/>
    </source>
</evidence>
<sequence length="221" mass="24629">MILSGGGTCYERQHGTDPNLTQNARAPKHSTAPPPPSDGPANYSGQFKNSGKQKFCRITEISILGDFNVHHQLWLFSPFTDNHCELAFNFAILHDPEQHPTHIPDCLGDMPNILDLFLTSNPFAFAVILSSLLGSSNHNLISVSCRISPIPPQDPPKVKVPLAFCLCQLGDLRRYYADFSWNDYLFRVGDPSLCEYITEVIVSGMEEYIPHSFSQPKPSKP</sequence>
<dbReference type="EMBL" id="VSRR010002884">
    <property type="protein sequence ID" value="MPC33689.1"/>
    <property type="molecule type" value="Genomic_DNA"/>
</dbReference>
<gene>
    <name evidence="3" type="ORF">E2C01_027048</name>
</gene>
<evidence type="ECO:0000313" key="3">
    <source>
        <dbReference type="EMBL" id="MPC33689.1"/>
    </source>
</evidence>
<comment type="caution">
    <text evidence="3">The sequence shown here is derived from an EMBL/GenBank/DDBJ whole genome shotgun (WGS) entry which is preliminary data.</text>
</comment>
<dbReference type="Gene3D" id="3.60.10.10">
    <property type="entry name" value="Endonuclease/exonuclease/phosphatase"/>
    <property type="match status" value="1"/>
</dbReference>
<dbReference type="GO" id="GO:0003824">
    <property type="term" value="F:catalytic activity"/>
    <property type="evidence" value="ECO:0007669"/>
    <property type="project" value="InterPro"/>
</dbReference>
<dbReference type="SUPFAM" id="SSF56219">
    <property type="entry name" value="DNase I-like"/>
    <property type="match status" value="1"/>
</dbReference>
<accession>A0A5B7EKL9</accession>
<protein>
    <recommendedName>
        <fullName evidence="2">Endonuclease/exonuclease/phosphatase domain-containing protein</fullName>
    </recommendedName>
</protein>
<keyword evidence="4" id="KW-1185">Reference proteome</keyword>
<evidence type="ECO:0000313" key="4">
    <source>
        <dbReference type="Proteomes" id="UP000324222"/>
    </source>
</evidence>
<dbReference type="AlphaFoldDB" id="A0A5B7EKL9"/>
<dbReference type="InterPro" id="IPR005135">
    <property type="entry name" value="Endo/exonuclease/phosphatase"/>
</dbReference>
<feature type="domain" description="Endonuclease/exonuclease/phosphatase" evidence="2">
    <location>
        <begin position="60"/>
        <end position="141"/>
    </location>
</feature>
<feature type="region of interest" description="Disordered" evidence="1">
    <location>
        <begin position="1"/>
        <end position="44"/>
    </location>
</feature>
<dbReference type="Pfam" id="PF14529">
    <property type="entry name" value="Exo_endo_phos_2"/>
    <property type="match status" value="1"/>
</dbReference>
<organism evidence="3 4">
    <name type="scientific">Portunus trituberculatus</name>
    <name type="common">Swimming crab</name>
    <name type="synonym">Neptunus trituberculatus</name>
    <dbReference type="NCBI Taxonomy" id="210409"/>
    <lineage>
        <taxon>Eukaryota</taxon>
        <taxon>Metazoa</taxon>
        <taxon>Ecdysozoa</taxon>
        <taxon>Arthropoda</taxon>
        <taxon>Crustacea</taxon>
        <taxon>Multicrustacea</taxon>
        <taxon>Malacostraca</taxon>
        <taxon>Eumalacostraca</taxon>
        <taxon>Eucarida</taxon>
        <taxon>Decapoda</taxon>
        <taxon>Pleocyemata</taxon>
        <taxon>Brachyura</taxon>
        <taxon>Eubrachyura</taxon>
        <taxon>Portunoidea</taxon>
        <taxon>Portunidae</taxon>
        <taxon>Portuninae</taxon>
        <taxon>Portunus</taxon>
    </lineage>
</organism>
<evidence type="ECO:0000259" key="2">
    <source>
        <dbReference type="Pfam" id="PF14529"/>
    </source>
</evidence>
<proteinExistence type="predicted"/>
<reference evidence="3 4" key="1">
    <citation type="submission" date="2019-05" db="EMBL/GenBank/DDBJ databases">
        <title>Another draft genome of Portunus trituberculatus and its Hox gene families provides insights of decapod evolution.</title>
        <authorList>
            <person name="Jeong J.-H."/>
            <person name="Song I."/>
            <person name="Kim S."/>
            <person name="Choi T."/>
            <person name="Kim D."/>
            <person name="Ryu S."/>
            <person name="Kim W."/>
        </authorList>
    </citation>
    <scope>NUCLEOTIDE SEQUENCE [LARGE SCALE GENOMIC DNA]</scope>
    <source>
        <tissue evidence="3">Muscle</tissue>
    </source>
</reference>
<name>A0A5B7EKL9_PORTR</name>
<dbReference type="Proteomes" id="UP000324222">
    <property type="component" value="Unassembled WGS sequence"/>
</dbReference>